<name>A0A150PWS3_SORCE</name>
<evidence type="ECO:0000313" key="2">
    <source>
        <dbReference type="Proteomes" id="UP000075604"/>
    </source>
</evidence>
<evidence type="ECO:0000313" key="1">
    <source>
        <dbReference type="EMBL" id="KYF60207.1"/>
    </source>
</evidence>
<organism evidence="1 2">
    <name type="scientific">Sorangium cellulosum</name>
    <name type="common">Polyangium cellulosum</name>
    <dbReference type="NCBI Taxonomy" id="56"/>
    <lineage>
        <taxon>Bacteria</taxon>
        <taxon>Pseudomonadati</taxon>
        <taxon>Myxococcota</taxon>
        <taxon>Polyangia</taxon>
        <taxon>Polyangiales</taxon>
        <taxon>Polyangiaceae</taxon>
        <taxon>Sorangium</taxon>
    </lineage>
</organism>
<dbReference type="AlphaFoldDB" id="A0A150PWS3"/>
<proteinExistence type="predicted"/>
<dbReference type="Proteomes" id="UP000075604">
    <property type="component" value="Unassembled WGS sequence"/>
</dbReference>
<gene>
    <name evidence="1" type="ORF">BE04_47535</name>
</gene>
<reference evidence="1 2" key="1">
    <citation type="submission" date="2014-02" db="EMBL/GenBank/DDBJ databases">
        <title>The small core and large imbalanced accessory genome model reveals a collaborative survival strategy of Sorangium cellulosum strains in nature.</title>
        <authorList>
            <person name="Han K."/>
            <person name="Peng R."/>
            <person name="Blom J."/>
            <person name="Li Y.-Z."/>
        </authorList>
    </citation>
    <scope>NUCLEOTIDE SEQUENCE [LARGE SCALE GENOMIC DNA]</scope>
    <source>
        <strain evidence="1 2">So0157-18</strain>
    </source>
</reference>
<sequence>MRIAVFPAEALPEGVRFALAAGDGNQTSDALSELPKRRFPSVARPVDALVETIEHEEHFGLVLILAVGQPIPEIRAQLQDVPRRAQHVFAELLQERREDLMLGRKAGRSSCLRHSGAYPGTLARLGYEPGTQRRLARSRRAVQHARGNRSREPSLDRFTGALFPLGQGDGRFRSFLFLPMHSHLGSETLALLS</sequence>
<dbReference type="EMBL" id="JELX01001023">
    <property type="protein sequence ID" value="KYF60207.1"/>
    <property type="molecule type" value="Genomic_DNA"/>
</dbReference>
<accession>A0A150PWS3</accession>
<protein>
    <submittedName>
        <fullName evidence="1">Uncharacterized protein</fullName>
    </submittedName>
</protein>
<comment type="caution">
    <text evidence="1">The sequence shown here is derived from an EMBL/GenBank/DDBJ whole genome shotgun (WGS) entry which is preliminary data.</text>
</comment>